<evidence type="ECO:0000313" key="10">
    <source>
        <dbReference type="EMBL" id="ASU36223.1"/>
    </source>
</evidence>
<dbReference type="EC" id="2.7.13.3" evidence="2"/>
<keyword evidence="8" id="KW-0812">Transmembrane</keyword>
<keyword evidence="4" id="KW-0808">Transferase</keyword>
<dbReference type="GO" id="GO:0004673">
    <property type="term" value="F:protein histidine kinase activity"/>
    <property type="evidence" value="ECO:0007669"/>
    <property type="project" value="UniProtKB-EC"/>
</dbReference>
<reference evidence="10 11" key="1">
    <citation type="submission" date="2017-08" db="EMBL/GenBank/DDBJ databases">
        <title>Complete genome sequence of Mucilaginibacter sp. strain BJC16-A31.</title>
        <authorList>
            <consortium name="Henan University of Science and Technology"/>
            <person name="You X."/>
        </authorList>
    </citation>
    <scope>NUCLEOTIDE SEQUENCE [LARGE SCALE GENOMIC DNA]</scope>
    <source>
        <strain evidence="10 11">BJC16-A31</strain>
    </source>
</reference>
<protein>
    <recommendedName>
        <fullName evidence="2">histidine kinase</fullName>
        <ecNumber evidence="2">2.7.13.3</ecNumber>
    </recommendedName>
</protein>
<proteinExistence type="predicted"/>
<evidence type="ECO:0000256" key="7">
    <source>
        <dbReference type="ARBA" id="ARBA00022840"/>
    </source>
</evidence>
<evidence type="ECO:0000256" key="8">
    <source>
        <dbReference type="SAM" id="Phobius"/>
    </source>
</evidence>
<dbReference type="SMART" id="SM00028">
    <property type="entry name" value="TPR"/>
    <property type="match status" value="6"/>
</dbReference>
<keyword evidence="8" id="KW-1133">Transmembrane helix</keyword>
<dbReference type="InterPro" id="IPR036890">
    <property type="entry name" value="HATPase_C_sf"/>
</dbReference>
<keyword evidence="5" id="KW-0547">Nucleotide-binding</keyword>
<evidence type="ECO:0000313" key="11">
    <source>
        <dbReference type="Proteomes" id="UP000215002"/>
    </source>
</evidence>
<accession>A0A223P270</accession>
<name>A0A223P270_9SPHI</name>
<dbReference type="AlphaFoldDB" id="A0A223P270"/>
<dbReference type="GO" id="GO:0005524">
    <property type="term" value="F:ATP binding"/>
    <property type="evidence" value="ECO:0007669"/>
    <property type="project" value="UniProtKB-KW"/>
</dbReference>
<dbReference type="PANTHER" id="PTHR41523">
    <property type="entry name" value="TWO-COMPONENT SYSTEM SENSOR PROTEIN"/>
    <property type="match status" value="1"/>
</dbReference>
<dbReference type="RefSeq" id="WP_094572278.1">
    <property type="nucleotide sequence ID" value="NZ_CP022743.1"/>
</dbReference>
<dbReference type="Gene3D" id="3.30.565.10">
    <property type="entry name" value="Histidine kinase-like ATPase, C-terminal domain"/>
    <property type="match status" value="1"/>
</dbReference>
<evidence type="ECO:0000256" key="1">
    <source>
        <dbReference type="ARBA" id="ARBA00000085"/>
    </source>
</evidence>
<evidence type="ECO:0000256" key="6">
    <source>
        <dbReference type="ARBA" id="ARBA00022777"/>
    </source>
</evidence>
<dbReference type="KEGG" id="muc:MuYL_4338"/>
<organism evidence="10 11">
    <name type="scientific">Mucilaginibacter xinganensis</name>
    <dbReference type="NCBI Taxonomy" id="1234841"/>
    <lineage>
        <taxon>Bacteria</taxon>
        <taxon>Pseudomonadati</taxon>
        <taxon>Bacteroidota</taxon>
        <taxon>Sphingobacteriia</taxon>
        <taxon>Sphingobacteriales</taxon>
        <taxon>Sphingobacteriaceae</taxon>
        <taxon>Mucilaginibacter</taxon>
    </lineage>
</organism>
<dbReference type="OrthoDB" id="1523170at2"/>
<evidence type="ECO:0000259" key="9">
    <source>
        <dbReference type="Pfam" id="PF07568"/>
    </source>
</evidence>
<dbReference type="Gene3D" id="3.30.450.20">
    <property type="entry name" value="PAS domain"/>
    <property type="match status" value="1"/>
</dbReference>
<keyword evidence="6" id="KW-0418">Kinase</keyword>
<dbReference type="Pfam" id="PF07568">
    <property type="entry name" value="HisKA_2"/>
    <property type="match status" value="1"/>
</dbReference>
<keyword evidence="3" id="KW-0597">Phosphoprotein</keyword>
<evidence type="ECO:0000256" key="5">
    <source>
        <dbReference type="ARBA" id="ARBA00022741"/>
    </source>
</evidence>
<feature type="transmembrane region" description="Helical" evidence="8">
    <location>
        <begin position="426"/>
        <end position="449"/>
    </location>
</feature>
<gene>
    <name evidence="10" type="ORF">MuYL_4338</name>
</gene>
<dbReference type="PANTHER" id="PTHR41523:SF8">
    <property type="entry name" value="ETHYLENE RESPONSE SENSOR PROTEIN"/>
    <property type="match status" value="1"/>
</dbReference>
<dbReference type="Pfam" id="PF13424">
    <property type="entry name" value="TPR_12"/>
    <property type="match status" value="1"/>
</dbReference>
<dbReference type="EMBL" id="CP022743">
    <property type="protein sequence ID" value="ASU36223.1"/>
    <property type="molecule type" value="Genomic_DNA"/>
</dbReference>
<dbReference type="InterPro" id="IPR011990">
    <property type="entry name" value="TPR-like_helical_dom_sf"/>
</dbReference>
<evidence type="ECO:0000256" key="4">
    <source>
        <dbReference type="ARBA" id="ARBA00022679"/>
    </source>
</evidence>
<sequence>MTLLKKGLFLFVSFFVLLDNVYPFFIQNKQSTDSLLKKANSSNDPLIGLKLVKQALSEAKHTNNRIGIIKSLNLAAEFYADLRFYDTTKIFAENALLAAEKYNINTYQGDSWIYLGNADYGVGEFKHAIEQYKKAALFYKKTNKLSDLATSYLNIGVCESKLSLYPESIRYFMLASEIFGNLKDKEYLSSTFNSVALCFVELNNYPKALEYNRKALAIRQTLNERLAVAQSLNNIGFTFKQYKKTDSAIYYLNKSLGMYKAGSDSSSIVLTLQNLGSSWKAKGDLPRAEKYVLRSLHIAENYGMTEELARGNADLAEIYTQQKRYGPALKAINITITTAQQLKLPELLMEAYGIKYNLYNHAGDYKNALLYLNKRGDLKDSLFSVAKNRTVDELEIKYQTAKKEKDIAVLQVQNSLGQKIVKQQSLSITILIVASVLLLVLFVIAYNNFRMKNKANMRIQLLMRDLHHRVKNNLQILSGLFTMQIENLSDENTKIALRENEARLTSMNLIHNKLYLDNTTTKIEMNDYLTKLLNHIKDSFAGYKQNEVNLRIEVGNIMLEADKAVAIGLIANELATNAFKYAFNDSGGEIHLALKLVEKSKLLLTLGDNGVGLKEENKNKAPSFGLRLVNLMARQLNSTLVIKNNPGVFYQMEINI</sequence>
<dbReference type="SUPFAM" id="SSF55874">
    <property type="entry name" value="ATPase domain of HSP90 chaperone/DNA topoisomerase II/histidine kinase"/>
    <property type="match status" value="1"/>
</dbReference>
<evidence type="ECO:0000256" key="2">
    <source>
        <dbReference type="ARBA" id="ARBA00012438"/>
    </source>
</evidence>
<keyword evidence="11" id="KW-1185">Reference proteome</keyword>
<evidence type="ECO:0000256" key="3">
    <source>
        <dbReference type="ARBA" id="ARBA00022553"/>
    </source>
</evidence>
<dbReference type="SUPFAM" id="SSF48452">
    <property type="entry name" value="TPR-like"/>
    <property type="match status" value="2"/>
</dbReference>
<dbReference type="InterPro" id="IPR019734">
    <property type="entry name" value="TPR_rpt"/>
</dbReference>
<dbReference type="Gene3D" id="1.25.40.10">
    <property type="entry name" value="Tetratricopeptide repeat domain"/>
    <property type="match status" value="2"/>
</dbReference>
<keyword evidence="7" id="KW-0067">ATP-binding</keyword>
<comment type="catalytic activity">
    <reaction evidence="1">
        <text>ATP + protein L-histidine = ADP + protein N-phospho-L-histidine.</text>
        <dbReference type="EC" id="2.7.13.3"/>
    </reaction>
</comment>
<dbReference type="InterPro" id="IPR011495">
    <property type="entry name" value="Sig_transdc_His_kin_sub2_dim/P"/>
</dbReference>
<dbReference type="Proteomes" id="UP000215002">
    <property type="component" value="Chromosome"/>
</dbReference>
<feature type="domain" description="Signal transduction histidine kinase subgroup 2 dimerisation and phosphoacceptor" evidence="9">
    <location>
        <begin position="466"/>
        <end position="539"/>
    </location>
</feature>
<keyword evidence="8" id="KW-0472">Membrane</keyword>